<accession>A0A5S3P6P7</accession>
<organism evidence="3 4">
    <name type="scientific">Qipengyuania marisflavi</name>
    <dbReference type="NCBI Taxonomy" id="2486356"/>
    <lineage>
        <taxon>Bacteria</taxon>
        <taxon>Pseudomonadati</taxon>
        <taxon>Pseudomonadota</taxon>
        <taxon>Alphaproteobacteria</taxon>
        <taxon>Sphingomonadales</taxon>
        <taxon>Erythrobacteraceae</taxon>
        <taxon>Qipengyuania</taxon>
    </lineage>
</organism>
<name>A0A5S3P6P7_9SPHN</name>
<keyword evidence="2" id="KW-0472">Membrane</keyword>
<evidence type="ECO:0000313" key="4">
    <source>
        <dbReference type="Proteomes" id="UP000309668"/>
    </source>
</evidence>
<feature type="region of interest" description="Disordered" evidence="1">
    <location>
        <begin position="57"/>
        <end position="118"/>
    </location>
</feature>
<feature type="compositionally biased region" description="Polar residues" evidence="1">
    <location>
        <begin position="68"/>
        <end position="81"/>
    </location>
</feature>
<sequence>MVMRFFDMSRKPPVGELPQIGDARRARIVQRLQIGITGVTMMILLIGLASIIQDRAAQTDATAVPQAAATTEPNEGASQNDPLVEAGVVPDLPDSPVDTPAQQPAVMPETGQDAPGAQ</sequence>
<feature type="transmembrane region" description="Helical" evidence="2">
    <location>
        <begin position="34"/>
        <end position="52"/>
    </location>
</feature>
<evidence type="ECO:0000256" key="1">
    <source>
        <dbReference type="SAM" id="MobiDB-lite"/>
    </source>
</evidence>
<gene>
    <name evidence="3" type="ORF">FEV51_05210</name>
</gene>
<dbReference type="AlphaFoldDB" id="A0A5S3P6P7"/>
<protein>
    <submittedName>
        <fullName evidence="3">Uncharacterized protein</fullName>
    </submittedName>
</protein>
<reference evidence="3 4" key="1">
    <citation type="submission" date="2019-05" db="EMBL/GenBank/DDBJ databases">
        <title>Erythrobacter marisflavi sp. nov., isolated from isolated from water of an estuary environment.</title>
        <authorList>
            <person name="Yoon J.-H."/>
        </authorList>
    </citation>
    <scope>NUCLEOTIDE SEQUENCE [LARGE SCALE GENOMIC DNA]</scope>
    <source>
        <strain evidence="3 4">KEM-5</strain>
    </source>
</reference>
<dbReference type="RefSeq" id="WP_138616668.1">
    <property type="nucleotide sequence ID" value="NZ_VCAO01000002.1"/>
</dbReference>
<evidence type="ECO:0000313" key="3">
    <source>
        <dbReference type="EMBL" id="TMM48795.1"/>
    </source>
</evidence>
<keyword evidence="2" id="KW-1133">Transmembrane helix</keyword>
<keyword evidence="4" id="KW-1185">Reference proteome</keyword>
<dbReference type="OrthoDB" id="7509339at2"/>
<dbReference type="Proteomes" id="UP000309668">
    <property type="component" value="Unassembled WGS sequence"/>
</dbReference>
<proteinExistence type="predicted"/>
<evidence type="ECO:0000256" key="2">
    <source>
        <dbReference type="SAM" id="Phobius"/>
    </source>
</evidence>
<keyword evidence="2" id="KW-0812">Transmembrane</keyword>
<comment type="caution">
    <text evidence="3">The sequence shown here is derived from an EMBL/GenBank/DDBJ whole genome shotgun (WGS) entry which is preliminary data.</text>
</comment>
<dbReference type="EMBL" id="VCAO01000002">
    <property type="protein sequence ID" value="TMM48795.1"/>
    <property type="molecule type" value="Genomic_DNA"/>
</dbReference>